<dbReference type="OMA" id="KSACVTH"/>
<evidence type="ECO:0000259" key="1">
    <source>
        <dbReference type="SMART" id="SM00409"/>
    </source>
</evidence>
<dbReference type="Gene3D" id="2.60.40.10">
    <property type="entry name" value="Immunoglobulins"/>
    <property type="match status" value="1"/>
</dbReference>
<evidence type="ECO:0000313" key="2">
    <source>
        <dbReference type="EnsemblMetazoa" id="RPRC005754-PA"/>
    </source>
</evidence>
<dbReference type="AlphaFoldDB" id="T1HNY0"/>
<dbReference type="VEuPathDB" id="VectorBase:RPRC005754"/>
<dbReference type="SUPFAM" id="SSF48726">
    <property type="entry name" value="Immunoglobulin"/>
    <property type="match status" value="2"/>
</dbReference>
<evidence type="ECO:0000313" key="3">
    <source>
        <dbReference type="Proteomes" id="UP000015103"/>
    </source>
</evidence>
<organism evidence="2 3">
    <name type="scientific">Rhodnius prolixus</name>
    <name type="common">Triatomid bug</name>
    <dbReference type="NCBI Taxonomy" id="13249"/>
    <lineage>
        <taxon>Eukaryota</taxon>
        <taxon>Metazoa</taxon>
        <taxon>Ecdysozoa</taxon>
        <taxon>Arthropoda</taxon>
        <taxon>Hexapoda</taxon>
        <taxon>Insecta</taxon>
        <taxon>Pterygota</taxon>
        <taxon>Neoptera</taxon>
        <taxon>Paraneoptera</taxon>
        <taxon>Hemiptera</taxon>
        <taxon>Heteroptera</taxon>
        <taxon>Panheteroptera</taxon>
        <taxon>Cimicomorpha</taxon>
        <taxon>Reduviidae</taxon>
        <taxon>Triatominae</taxon>
        <taxon>Rhodnius</taxon>
    </lineage>
</organism>
<keyword evidence="3" id="KW-1185">Reference proteome</keyword>
<dbReference type="InterPro" id="IPR003599">
    <property type="entry name" value="Ig_sub"/>
</dbReference>
<reference evidence="2" key="1">
    <citation type="submission" date="2015-05" db="UniProtKB">
        <authorList>
            <consortium name="EnsemblMetazoa"/>
        </authorList>
    </citation>
    <scope>IDENTIFICATION</scope>
</reference>
<dbReference type="InParanoid" id="T1HNY0"/>
<proteinExistence type="predicted"/>
<dbReference type="SMART" id="SM00409">
    <property type="entry name" value="IG"/>
    <property type="match status" value="2"/>
</dbReference>
<feature type="domain" description="Immunoglobulin" evidence="1">
    <location>
        <begin position="115"/>
        <end position="210"/>
    </location>
</feature>
<dbReference type="EMBL" id="ACPB03002668">
    <property type="status" value="NOT_ANNOTATED_CDS"/>
    <property type="molecule type" value="Genomic_DNA"/>
</dbReference>
<dbReference type="EnsemblMetazoa" id="RPRC005754-RA">
    <property type="protein sequence ID" value="RPRC005754-PA"/>
    <property type="gene ID" value="RPRC005754"/>
</dbReference>
<sequence>MIALIDGEGDMGGAEIEAAAGGSTEAASGAAVEVSVGGAVQLECGGSERGCWGRVSTTGHVSPLGPGAPLSIHSVLYQQAGHYRCYAPEPDRLNAWRTHNVHLKVTGVPMVVAKNLSRVAEAGTLVSLTAEYCASPGATRVVWLLPTSRVVSPGHSASYGIIAHNDGNWADCHKAQLTIQEARIELAGDYSLLVWSGRGIGQITIRLNVTGGTMDSSSAFCSQQFISYKNLFYKRRYGGRAVK</sequence>
<dbReference type="eggNOG" id="ENOG502RY5F">
    <property type="taxonomic scope" value="Eukaryota"/>
</dbReference>
<dbReference type="InterPro" id="IPR013783">
    <property type="entry name" value="Ig-like_fold"/>
</dbReference>
<dbReference type="InterPro" id="IPR036179">
    <property type="entry name" value="Ig-like_dom_sf"/>
</dbReference>
<feature type="domain" description="Immunoglobulin" evidence="1">
    <location>
        <begin position="29"/>
        <end position="106"/>
    </location>
</feature>
<dbReference type="Proteomes" id="UP000015103">
    <property type="component" value="Unassembled WGS sequence"/>
</dbReference>
<name>T1HNY0_RHOPR</name>
<dbReference type="STRING" id="13249.T1HNY0"/>
<dbReference type="HOGENOM" id="CLU_1145045_0_0_1"/>
<protein>
    <recommendedName>
        <fullName evidence="1">Immunoglobulin domain-containing protein</fullName>
    </recommendedName>
</protein>
<accession>T1HNY0</accession>